<reference evidence="2 3" key="1">
    <citation type="submission" date="2019-10" db="EMBL/GenBank/DDBJ databases">
        <title>Glaciimonas soli sp. nov., a psychrophilic bacterium isolated from the forest soil of a high elevation mountain in Taiwan.</title>
        <authorList>
            <person name="Wang L.-T."/>
            <person name="Shieh W.Y."/>
        </authorList>
    </citation>
    <scope>NUCLEOTIDE SEQUENCE [LARGE SCALE GENOMIC DNA]</scope>
    <source>
        <strain evidence="2 3">GS1</strain>
    </source>
</reference>
<organism evidence="2 3">
    <name type="scientific">Glaciimonas soli</name>
    <dbReference type="NCBI Taxonomy" id="2590999"/>
    <lineage>
        <taxon>Bacteria</taxon>
        <taxon>Pseudomonadati</taxon>
        <taxon>Pseudomonadota</taxon>
        <taxon>Betaproteobacteria</taxon>
        <taxon>Burkholderiales</taxon>
        <taxon>Oxalobacteraceae</taxon>
        <taxon>Glaciimonas</taxon>
    </lineage>
</organism>
<evidence type="ECO:0000313" key="2">
    <source>
        <dbReference type="EMBL" id="MQR01066.1"/>
    </source>
</evidence>
<keyword evidence="3" id="KW-1185">Reference proteome</keyword>
<name>A0A843YWY5_9BURK</name>
<gene>
    <name evidence="2" type="ORF">GEV47_10265</name>
</gene>
<dbReference type="InterPro" id="IPR004360">
    <property type="entry name" value="Glyas_Fos-R_dOase_dom"/>
</dbReference>
<dbReference type="SUPFAM" id="SSF54593">
    <property type="entry name" value="Glyoxalase/Bleomycin resistance protein/Dihydroxybiphenyl dioxygenase"/>
    <property type="match status" value="1"/>
</dbReference>
<dbReference type="PANTHER" id="PTHR35006">
    <property type="entry name" value="GLYOXALASE FAMILY PROTEIN (AFU_ORTHOLOGUE AFUA_5G14830)"/>
    <property type="match status" value="1"/>
</dbReference>
<dbReference type="InterPro" id="IPR037523">
    <property type="entry name" value="VOC_core"/>
</dbReference>
<dbReference type="Gene3D" id="3.10.180.10">
    <property type="entry name" value="2,3-Dihydroxybiphenyl 1,2-Dioxygenase, domain 1"/>
    <property type="match status" value="1"/>
</dbReference>
<dbReference type="RefSeq" id="WP_153234663.1">
    <property type="nucleotide sequence ID" value="NZ_WINI01000004.1"/>
</dbReference>
<protein>
    <submittedName>
        <fullName evidence="2">VOC family protein</fullName>
    </submittedName>
</protein>
<comment type="caution">
    <text evidence="2">The sequence shown here is derived from an EMBL/GenBank/DDBJ whole genome shotgun (WGS) entry which is preliminary data.</text>
</comment>
<dbReference type="Proteomes" id="UP000451565">
    <property type="component" value="Unassembled WGS sequence"/>
</dbReference>
<dbReference type="PANTHER" id="PTHR35006:SF2">
    <property type="entry name" value="GLYOXALASE FAMILY PROTEIN (AFU_ORTHOLOGUE AFUA_5G14830)"/>
    <property type="match status" value="1"/>
</dbReference>
<dbReference type="AlphaFoldDB" id="A0A843YWY5"/>
<evidence type="ECO:0000313" key="3">
    <source>
        <dbReference type="Proteomes" id="UP000451565"/>
    </source>
</evidence>
<dbReference type="InterPro" id="IPR029068">
    <property type="entry name" value="Glyas_Bleomycin-R_OHBP_Dase"/>
</dbReference>
<sequence length="132" mass="14414">MQLLDHVSISVPDLDAVRSFYDAIMATLGAEKVYDLAGDAIGYGARCSAGEEQHTYLAIFQSSTANIDFKRHWCFKAADRAQVHAFFKAGLAHGGKDGGAPGVRPHYHPNYFAAFLVDPFGNRVEAVCHRAE</sequence>
<feature type="domain" description="VOC" evidence="1">
    <location>
        <begin position="3"/>
        <end position="129"/>
    </location>
</feature>
<dbReference type="OrthoDB" id="9800438at2"/>
<dbReference type="EMBL" id="WINI01000004">
    <property type="protein sequence ID" value="MQR01066.1"/>
    <property type="molecule type" value="Genomic_DNA"/>
</dbReference>
<dbReference type="CDD" id="cd07262">
    <property type="entry name" value="VOC_like"/>
    <property type="match status" value="1"/>
</dbReference>
<dbReference type="PROSITE" id="PS51819">
    <property type="entry name" value="VOC"/>
    <property type="match status" value="1"/>
</dbReference>
<dbReference type="Pfam" id="PF00903">
    <property type="entry name" value="Glyoxalase"/>
    <property type="match status" value="1"/>
</dbReference>
<accession>A0A843YWY5</accession>
<evidence type="ECO:0000259" key="1">
    <source>
        <dbReference type="PROSITE" id="PS51819"/>
    </source>
</evidence>
<proteinExistence type="predicted"/>